<proteinExistence type="predicted"/>
<reference evidence="2 3" key="1">
    <citation type="submission" date="2019-05" db="EMBL/GenBank/DDBJ databases">
        <title>Another draft genome of Portunus trituberculatus and its Hox gene families provides insights of decapod evolution.</title>
        <authorList>
            <person name="Jeong J.-H."/>
            <person name="Song I."/>
            <person name="Kim S."/>
            <person name="Choi T."/>
            <person name="Kim D."/>
            <person name="Ryu S."/>
            <person name="Kim W."/>
        </authorList>
    </citation>
    <scope>NUCLEOTIDE SEQUENCE [LARGE SCALE GENOMIC DNA]</scope>
    <source>
        <tissue evidence="2">Muscle</tissue>
    </source>
</reference>
<organism evidence="2 3">
    <name type="scientific">Portunus trituberculatus</name>
    <name type="common">Swimming crab</name>
    <name type="synonym">Neptunus trituberculatus</name>
    <dbReference type="NCBI Taxonomy" id="210409"/>
    <lineage>
        <taxon>Eukaryota</taxon>
        <taxon>Metazoa</taxon>
        <taxon>Ecdysozoa</taxon>
        <taxon>Arthropoda</taxon>
        <taxon>Crustacea</taxon>
        <taxon>Multicrustacea</taxon>
        <taxon>Malacostraca</taxon>
        <taxon>Eumalacostraca</taxon>
        <taxon>Eucarida</taxon>
        <taxon>Decapoda</taxon>
        <taxon>Pleocyemata</taxon>
        <taxon>Brachyura</taxon>
        <taxon>Eubrachyura</taxon>
        <taxon>Portunoidea</taxon>
        <taxon>Portunidae</taxon>
        <taxon>Portuninae</taxon>
        <taxon>Portunus</taxon>
    </lineage>
</organism>
<feature type="compositionally biased region" description="Polar residues" evidence="1">
    <location>
        <begin position="13"/>
        <end position="26"/>
    </location>
</feature>
<feature type="region of interest" description="Disordered" evidence="1">
    <location>
        <begin position="1"/>
        <end position="38"/>
    </location>
</feature>
<evidence type="ECO:0000313" key="3">
    <source>
        <dbReference type="Proteomes" id="UP000324222"/>
    </source>
</evidence>
<evidence type="ECO:0000256" key="1">
    <source>
        <dbReference type="SAM" id="MobiDB-lite"/>
    </source>
</evidence>
<evidence type="ECO:0000313" key="2">
    <source>
        <dbReference type="EMBL" id="MPC48155.1"/>
    </source>
</evidence>
<sequence length="77" mass="8507">MHGVSPPSLPGQPATQAVSQPVTSSLLHDPSQPPTALVPVKSYTSFRRLPQPSHTMYHQAQDRSSINTIVWDAEWLF</sequence>
<protein>
    <submittedName>
        <fullName evidence="2">Uncharacterized protein</fullName>
    </submittedName>
</protein>
<accession>A0A5B7FRZ8</accession>
<dbReference type="Proteomes" id="UP000324222">
    <property type="component" value="Unassembled WGS sequence"/>
</dbReference>
<dbReference type="EMBL" id="VSRR010008131">
    <property type="protein sequence ID" value="MPC48155.1"/>
    <property type="molecule type" value="Genomic_DNA"/>
</dbReference>
<dbReference type="AlphaFoldDB" id="A0A5B7FRZ8"/>
<comment type="caution">
    <text evidence="2">The sequence shown here is derived from an EMBL/GenBank/DDBJ whole genome shotgun (WGS) entry which is preliminary data.</text>
</comment>
<keyword evidence="3" id="KW-1185">Reference proteome</keyword>
<gene>
    <name evidence="2" type="ORF">E2C01_041922</name>
</gene>
<name>A0A5B7FRZ8_PORTR</name>